<keyword evidence="1" id="KW-0472">Membrane</keyword>
<proteinExistence type="predicted"/>
<keyword evidence="1" id="KW-1133">Transmembrane helix</keyword>
<dbReference type="EMBL" id="MLJW01000944">
    <property type="protein sequence ID" value="OIQ81286.1"/>
    <property type="molecule type" value="Genomic_DNA"/>
</dbReference>
<evidence type="ECO:0000256" key="1">
    <source>
        <dbReference type="SAM" id="Phobius"/>
    </source>
</evidence>
<keyword evidence="1" id="KW-0812">Transmembrane</keyword>
<sequence length="159" mass="16172">MTGLASVPRRDAQRLGRAQRGFLERQAQRVAQVGAAVDLLGAAATAAGAAEDFLEDAAEVAETGATAAEAAETRAGCRRIDASMPVAVVGGALLRVAQRLVGQLGLLELLLAVLVTLGAVGMVFHGQLAVGLLQGVVVGIAGDAQNFVEIALGHAARRR</sequence>
<dbReference type="AlphaFoldDB" id="A0A1J5QCB0"/>
<feature type="transmembrane region" description="Helical" evidence="1">
    <location>
        <begin position="104"/>
        <end position="124"/>
    </location>
</feature>
<gene>
    <name evidence="2" type="ORF">GALL_369410</name>
</gene>
<name>A0A1J5QCB0_9ZZZZ</name>
<protein>
    <submittedName>
        <fullName evidence="2">Uncharacterized protein</fullName>
    </submittedName>
</protein>
<comment type="caution">
    <text evidence="2">The sequence shown here is derived from an EMBL/GenBank/DDBJ whole genome shotgun (WGS) entry which is preliminary data.</text>
</comment>
<accession>A0A1J5QCB0</accession>
<evidence type="ECO:0000313" key="2">
    <source>
        <dbReference type="EMBL" id="OIQ81286.1"/>
    </source>
</evidence>
<organism evidence="2">
    <name type="scientific">mine drainage metagenome</name>
    <dbReference type="NCBI Taxonomy" id="410659"/>
    <lineage>
        <taxon>unclassified sequences</taxon>
        <taxon>metagenomes</taxon>
        <taxon>ecological metagenomes</taxon>
    </lineage>
</organism>
<reference evidence="2" key="1">
    <citation type="submission" date="2016-10" db="EMBL/GenBank/DDBJ databases">
        <title>Sequence of Gallionella enrichment culture.</title>
        <authorList>
            <person name="Poehlein A."/>
            <person name="Muehling M."/>
            <person name="Daniel R."/>
        </authorList>
    </citation>
    <scope>NUCLEOTIDE SEQUENCE</scope>
</reference>